<keyword evidence="3" id="KW-0732">Signal</keyword>
<dbReference type="Proteomes" id="UP000264800">
    <property type="component" value="Unplaced"/>
</dbReference>
<dbReference type="STRING" id="37003.ENSKMAP00000023260"/>
<evidence type="ECO:0000313" key="9">
    <source>
        <dbReference type="Proteomes" id="UP000264800"/>
    </source>
</evidence>
<dbReference type="GO" id="GO:0036038">
    <property type="term" value="C:MKS complex"/>
    <property type="evidence" value="ECO:0007669"/>
    <property type="project" value="TreeGrafter"/>
</dbReference>
<dbReference type="Pfam" id="PF07773">
    <property type="entry name" value="TCTN_DUF1619"/>
    <property type="match status" value="2"/>
</dbReference>
<evidence type="ECO:0000259" key="6">
    <source>
        <dbReference type="Pfam" id="PF07773"/>
    </source>
</evidence>
<keyword evidence="9" id="KW-1185">Reference proteome</keyword>
<feature type="domain" description="Tectonic-1-3 N-terminal" evidence="7">
    <location>
        <begin position="161"/>
        <end position="261"/>
    </location>
</feature>
<dbReference type="CTD" id="79867"/>
<evidence type="ECO:0000313" key="8">
    <source>
        <dbReference type="Ensembl" id="ENSKMAP00000023260.1"/>
    </source>
</evidence>
<dbReference type="Pfam" id="PF25752">
    <property type="entry name" value="DUF1619_N"/>
    <property type="match status" value="1"/>
</dbReference>
<dbReference type="RefSeq" id="XP_017269190.1">
    <property type="nucleotide sequence ID" value="XM_017413701.3"/>
</dbReference>
<dbReference type="GeneTree" id="ENSGT00570000079101"/>
<evidence type="ECO:0000256" key="5">
    <source>
        <dbReference type="ARBA" id="ARBA00023180"/>
    </source>
</evidence>
<organism evidence="8 9">
    <name type="scientific">Kryptolebias marmoratus</name>
    <name type="common">Mangrove killifish</name>
    <name type="synonym">Rivulus marmoratus</name>
    <dbReference type="NCBI Taxonomy" id="37003"/>
    <lineage>
        <taxon>Eukaryota</taxon>
        <taxon>Metazoa</taxon>
        <taxon>Chordata</taxon>
        <taxon>Craniata</taxon>
        <taxon>Vertebrata</taxon>
        <taxon>Euteleostomi</taxon>
        <taxon>Actinopterygii</taxon>
        <taxon>Neopterygii</taxon>
        <taxon>Teleostei</taxon>
        <taxon>Neoteleostei</taxon>
        <taxon>Acanthomorphata</taxon>
        <taxon>Ovalentaria</taxon>
        <taxon>Atherinomorphae</taxon>
        <taxon>Cyprinodontiformes</taxon>
        <taxon>Rivulidae</taxon>
        <taxon>Kryptolebias</taxon>
    </lineage>
</organism>
<protein>
    <submittedName>
        <fullName evidence="8">Tectonic family member 2</fullName>
    </submittedName>
</protein>
<comment type="similarity">
    <text evidence="1">Belongs to the tectonic family.</text>
</comment>
<name>A0A3Q3B2S4_KRYMA</name>
<dbReference type="Ensembl" id="ENSKMAT00000023555.1">
    <property type="protein sequence ID" value="ENSKMAP00000023260.1"/>
    <property type="gene ID" value="ENSKMAG00000017265.1"/>
</dbReference>
<reference evidence="8" key="2">
    <citation type="submission" date="2025-09" db="UniProtKB">
        <authorList>
            <consortium name="Ensembl"/>
        </authorList>
    </citation>
    <scope>IDENTIFICATION</scope>
</reference>
<evidence type="ECO:0000256" key="4">
    <source>
        <dbReference type="ARBA" id="ARBA00022794"/>
    </source>
</evidence>
<dbReference type="OrthoDB" id="9282501at2759"/>
<dbReference type="KEGG" id="kmr:108234483"/>
<evidence type="ECO:0000256" key="2">
    <source>
        <dbReference type="ARBA" id="ARBA00011495"/>
    </source>
</evidence>
<dbReference type="GeneID" id="108234483"/>
<evidence type="ECO:0000256" key="3">
    <source>
        <dbReference type="ARBA" id="ARBA00022729"/>
    </source>
</evidence>
<dbReference type="GO" id="GO:0007224">
    <property type="term" value="P:smoothened signaling pathway"/>
    <property type="evidence" value="ECO:0007669"/>
    <property type="project" value="TreeGrafter"/>
</dbReference>
<evidence type="ECO:0000256" key="1">
    <source>
        <dbReference type="ARBA" id="ARBA00007633"/>
    </source>
</evidence>
<evidence type="ECO:0000259" key="7">
    <source>
        <dbReference type="Pfam" id="PF25752"/>
    </source>
</evidence>
<dbReference type="InterPro" id="IPR011677">
    <property type="entry name" value="TCTN1-3_dom"/>
</dbReference>
<dbReference type="InterPro" id="IPR040354">
    <property type="entry name" value="TCTN1-3"/>
</dbReference>
<dbReference type="InterPro" id="IPR057724">
    <property type="entry name" value="TCTN1-3_N"/>
</dbReference>
<keyword evidence="4" id="KW-0970">Cilium biogenesis/degradation</keyword>
<keyword evidence="5" id="KW-0325">Glycoprotein</keyword>
<feature type="domain" description="Tectonic-1-3" evidence="6">
    <location>
        <begin position="446"/>
        <end position="604"/>
    </location>
</feature>
<comment type="subunit">
    <text evidence="2">Part of the tectonic-like complex (also named B9 complex).</text>
</comment>
<sequence length="719" mass="77046">MAKEGNIVFSASVSRRVVSVLLFVSSALGQNIVVFQPSLLTATGPAVTAYLLGNTSGVSLNLRTVSPSNTTGSIGSPSCAEEATRWVLTAEQIGKTALRVHLQLNQSLRLCAENDTNSDCCLKSLCVLETLQVSACVGSTPHASLLIRASIHARLFPANAGADNKTVIANQVYQPLGVCPCDLTFRVCDVRCCCDQDCSSDDLKLFASHCLPGPFGGQVSPAPDYQCSVQSSENAPDWFPFLCVNSPPENNPYLGFFYQGDTIASSPGPSFQTPVLSAPEPVSLYIQGSPIITKNGQYFTIPQMILGHCTNNAPAAFLKNFQVECVTLLSSCPNGSPFQTQPTDLSTEIMNGQGGVVVVNVTDVEVPDLSLFISESGAVDSTSEGLVCQNVTLALDYKFFWTGNSLTGVTLTHTAGSIISNGSVALTARYSAVFLNREFMPETKSGNPGYQVGKPVIAGVVGNNTEAIQKTSINVWKPVLDGLCSTAQMKPVLFGENSTSGCLLAASQQNLTECNLLREMVTSLQETLIAATYVAKNGNPDLSTMTDWVNISFVTLNSSAAVGDVSGACSGIPSHQHIQVWTLTTGLIDGVPQREIRALEVRYGLSAWTLNCGGGDVPSCENLEEPQLFPITSTVTFIDIPVNTGPPKSRFRINFTEYDCNRNDVCWPELAFPFTKYYTGEPYSQSLAKGMILVFMFITASILGTPWRQIRQAWHNAAL</sequence>
<dbReference type="AlphaFoldDB" id="A0A3Q3B2S4"/>
<reference evidence="8" key="1">
    <citation type="submission" date="2025-08" db="UniProtKB">
        <authorList>
            <consortium name="Ensembl"/>
        </authorList>
    </citation>
    <scope>IDENTIFICATION</scope>
</reference>
<dbReference type="PANTHER" id="PTHR14611">
    <property type="entry name" value="TECTONIC FAMILY MEMBER"/>
    <property type="match status" value="1"/>
</dbReference>
<proteinExistence type="inferred from homology"/>
<dbReference type="PANTHER" id="PTHR14611:SF6">
    <property type="entry name" value="TECTONIC-2"/>
    <property type="match status" value="1"/>
</dbReference>
<feature type="domain" description="Tectonic-1-3" evidence="6">
    <location>
        <begin position="284"/>
        <end position="435"/>
    </location>
</feature>
<accession>A0A3Q3B2S4</accession>
<dbReference type="OMA" id="GWFPFLC"/>
<dbReference type="GO" id="GO:1904491">
    <property type="term" value="P:protein localization to ciliary transition zone"/>
    <property type="evidence" value="ECO:0007669"/>
    <property type="project" value="TreeGrafter"/>
</dbReference>
<dbReference type="GO" id="GO:0060271">
    <property type="term" value="P:cilium assembly"/>
    <property type="evidence" value="ECO:0007669"/>
    <property type="project" value="TreeGrafter"/>
</dbReference>